<dbReference type="KEGG" id="pti:PHATRDRAFT_50239"/>
<dbReference type="OrthoDB" id="409395at2759"/>
<feature type="transmembrane region" description="Helical" evidence="1">
    <location>
        <begin position="43"/>
        <end position="62"/>
    </location>
</feature>
<dbReference type="InParanoid" id="B7GDE9"/>
<dbReference type="eggNOG" id="ENOG502QUQC">
    <property type="taxonomic scope" value="Eukaryota"/>
</dbReference>
<dbReference type="InterPro" id="IPR007788">
    <property type="entry name" value="QCT"/>
</dbReference>
<keyword evidence="1" id="KW-0472">Membrane</keyword>
<dbReference type="SUPFAM" id="SSF50969">
    <property type="entry name" value="YVTN repeat-like/Quinoprotein amine dehydrogenase"/>
    <property type="match status" value="1"/>
</dbReference>
<dbReference type="PANTHER" id="PTHR31270">
    <property type="entry name" value="GLUTAMINYL-PEPTIDE CYCLOTRANSFERASE"/>
    <property type="match status" value="1"/>
</dbReference>
<gene>
    <name evidence="2" type="ORF">PHATRDRAFT_50239</name>
</gene>
<dbReference type="InterPro" id="IPR011044">
    <property type="entry name" value="Quino_amine_DH_bsu"/>
</dbReference>
<dbReference type="HOGENOM" id="CLU_734599_0_0_1"/>
<evidence type="ECO:0000313" key="3">
    <source>
        <dbReference type="Proteomes" id="UP000000759"/>
    </source>
</evidence>
<dbReference type="PaxDb" id="2850-Phatr50239"/>
<reference evidence="2 3" key="1">
    <citation type="journal article" date="2008" name="Nature">
        <title>The Phaeodactylum genome reveals the evolutionary history of diatom genomes.</title>
        <authorList>
            <person name="Bowler C."/>
            <person name="Allen A.E."/>
            <person name="Badger J.H."/>
            <person name="Grimwood J."/>
            <person name="Jabbari K."/>
            <person name="Kuo A."/>
            <person name="Maheswari U."/>
            <person name="Martens C."/>
            <person name="Maumus F."/>
            <person name="Otillar R.P."/>
            <person name="Rayko E."/>
            <person name="Salamov A."/>
            <person name="Vandepoele K."/>
            <person name="Beszteri B."/>
            <person name="Gruber A."/>
            <person name="Heijde M."/>
            <person name="Katinka M."/>
            <person name="Mock T."/>
            <person name="Valentin K."/>
            <person name="Verret F."/>
            <person name="Berges J.A."/>
            <person name="Brownlee C."/>
            <person name="Cadoret J.P."/>
            <person name="Chiovitti A."/>
            <person name="Choi C.J."/>
            <person name="Coesel S."/>
            <person name="De Martino A."/>
            <person name="Detter J.C."/>
            <person name="Durkin C."/>
            <person name="Falciatore A."/>
            <person name="Fournet J."/>
            <person name="Haruta M."/>
            <person name="Huysman M.J."/>
            <person name="Jenkins B.D."/>
            <person name="Jiroutova K."/>
            <person name="Jorgensen R.E."/>
            <person name="Joubert Y."/>
            <person name="Kaplan A."/>
            <person name="Kroger N."/>
            <person name="Kroth P.G."/>
            <person name="La Roche J."/>
            <person name="Lindquist E."/>
            <person name="Lommer M."/>
            <person name="Martin-Jezequel V."/>
            <person name="Lopez P.J."/>
            <person name="Lucas S."/>
            <person name="Mangogna M."/>
            <person name="McGinnis K."/>
            <person name="Medlin L.K."/>
            <person name="Montsant A."/>
            <person name="Oudot-Le Secq M.P."/>
            <person name="Napoli C."/>
            <person name="Obornik M."/>
            <person name="Parker M.S."/>
            <person name="Petit J.L."/>
            <person name="Porcel B.M."/>
            <person name="Poulsen N."/>
            <person name="Robison M."/>
            <person name="Rychlewski L."/>
            <person name="Rynearson T.A."/>
            <person name="Schmutz J."/>
            <person name="Shapiro H."/>
            <person name="Siaut M."/>
            <person name="Stanley M."/>
            <person name="Sussman M.R."/>
            <person name="Taylor A.R."/>
            <person name="Vardi A."/>
            <person name="von Dassow P."/>
            <person name="Vyverman W."/>
            <person name="Willis A."/>
            <person name="Wyrwicz L.S."/>
            <person name="Rokhsar D.S."/>
            <person name="Weissenbach J."/>
            <person name="Armbrust E.V."/>
            <person name="Green B.R."/>
            <person name="Van de Peer Y."/>
            <person name="Grigoriev I.V."/>
        </authorList>
    </citation>
    <scope>NUCLEOTIDE SEQUENCE [LARGE SCALE GENOMIC DNA]</scope>
    <source>
        <strain evidence="2 3">CCAP 1055/1</strain>
    </source>
</reference>
<keyword evidence="3" id="KW-1185">Reference proteome</keyword>
<sequence>MDVEVEMVRSTDPPGRDGLLVSAKAVETTFPHTISSRMRRPSICLMVMVLTIFVAVVGKIYLDPEGLITIRGGVYTPEEGTIGKSAGTKVAEAMGQIRNRKGHGNTAERLNNRHKIETSETYPTNIDPEDTAQTWFAANVTLKDGQKYEIIEKLGHDRSAFTEGLTFAKGFLYESTGMNGRSSVRVLDPATGQVMESYPMSPQLFGEGMTFMNDRLVQLTYKAKTGFIYNANYLTEEPETFPFSTTRNEGWGLTYDHRNNELIASDGSNKLHFWDALTLTEVRRISVYRQDGSPATNINELEYWRGRVLANVWFEDVLLVIHPESGVVEKEYDFSSLWPKRERHSMGADVLNGISVSSDPDILFMTGKNWDRMFRVK</sequence>
<dbReference type="Proteomes" id="UP000000759">
    <property type="component" value="Chromosome 28"/>
</dbReference>
<dbReference type="EMBL" id="CM000630">
    <property type="protein sequence ID" value="EEC43332.1"/>
    <property type="molecule type" value="Genomic_DNA"/>
</dbReference>
<name>B7GDE9_PHATC</name>
<dbReference type="PANTHER" id="PTHR31270:SF1">
    <property type="entry name" value="GLUTAMINYL-PEPTIDE CYCLOTRANSFERASE"/>
    <property type="match status" value="1"/>
</dbReference>
<keyword evidence="1" id="KW-0812">Transmembrane</keyword>
<organism evidence="2 3">
    <name type="scientific">Phaeodactylum tricornutum (strain CCAP 1055/1)</name>
    <dbReference type="NCBI Taxonomy" id="556484"/>
    <lineage>
        <taxon>Eukaryota</taxon>
        <taxon>Sar</taxon>
        <taxon>Stramenopiles</taxon>
        <taxon>Ochrophyta</taxon>
        <taxon>Bacillariophyta</taxon>
        <taxon>Bacillariophyceae</taxon>
        <taxon>Bacillariophycidae</taxon>
        <taxon>Naviculales</taxon>
        <taxon>Phaeodactylaceae</taxon>
        <taxon>Phaeodactylum</taxon>
    </lineage>
</organism>
<dbReference type="AlphaFoldDB" id="B7GDE9"/>
<dbReference type="Pfam" id="PF05096">
    <property type="entry name" value="Glu_cyclase_2"/>
    <property type="match status" value="1"/>
</dbReference>
<evidence type="ECO:0008006" key="4">
    <source>
        <dbReference type="Google" id="ProtNLM"/>
    </source>
</evidence>
<accession>B7GDE9</accession>
<dbReference type="GeneID" id="7199095"/>
<proteinExistence type="predicted"/>
<keyword evidence="1" id="KW-1133">Transmembrane helix</keyword>
<dbReference type="RefSeq" id="XP_002185200.1">
    <property type="nucleotide sequence ID" value="XM_002185164.1"/>
</dbReference>
<dbReference type="STRING" id="556484.B7GDE9"/>
<dbReference type="OMA" id="NELEYWR"/>
<evidence type="ECO:0000256" key="1">
    <source>
        <dbReference type="SAM" id="Phobius"/>
    </source>
</evidence>
<protein>
    <recommendedName>
        <fullName evidence="4">Glutamine cyclotransferase</fullName>
    </recommendedName>
</protein>
<evidence type="ECO:0000313" key="2">
    <source>
        <dbReference type="EMBL" id="EEC43332.1"/>
    </source>
</evidence>
<dbReference type="GO" id="GO:0016603">
    <property type="term" value="F:glutaminyl-peptide cyclotransferase activity"/>
    <property type="evidence" value="ECO:0007669"/>
    <property type="project" value="InterPro"/>
</dbReference>
<reference evidence="3" key="2">
    <citation type="submission" date="2008-08" db="EMBL/GenBank/DDBJ databases">
        <authorList>
            <consortium name="Diatom Consortium"/>
            <person name="Grigoriev I."/>
            <person name="Grimwood J."/>
            <person name="Kuo A."/>
            <person name="Otillar R.P."/>
            <person name="Salamov A."/>
            <person name="Detter J.C."/>
            <person name="Lindquist E."/>
            <person name="Shapiro H."/>
            <person name="Lucas S."/>
            <person name="Glavina del Rio T."/>
            <person name="Pitluck S."/>
            <person name="Rokhsar D."/>
            <person name="Bowler C."/>
        </authorList>
    </citation>
    <scope>GENOME REANNOTATION</scope>
    <source>
        <strain evidence="3">CCAP 1055/1</strain>
    </source>
</reference>